<gene>
    <name evidence="2" type="ORF">KU39_2541</name>
</gene>
<reference evidence="2 3" key="1">
    <citation type="journal article" date="2014" name="Genome Announc.">
        <title>Comparative Genome Analysis of Two Isolates of the Fish Pathogen Piscirickettsia salmonis from Different Hosts Reveals Major Differences in Virulence-Associated Secretion Systems.</title>
        <authorList>
            <person name="Bohle H."/>
            <person name="Henriquez P."/>
            <person name="Grothusen H."/>
            <person name="Navas E."/>
            <person name="Sandoval A."/>
            <person name="Bustamante F."/>
            <person name="Bustos P."/>
            <person name="Mancilla M."/>
        </authorList>
    </citation>
    <scope>NUCLEOTIDE SEQUENCE [LARGE SCALE GENOMIC DNA]</scope>
    <source>
        <strain evidence="3">B1-32597</strain>
    </source>
</reference>
<dbReference type="SUPFAM" id="SSF56784">
    <property type="entry name" value="HAD-like"/>
    <property type="match status" value="1"/>
</dbReference>
<dbReference type="PANTHER" id="PTHR43520:SF8">
    <property type="entry name" value="P-TYPE CU(+) TRANSPORTER"/>
    <property type="match status" value="1"/>
</dbReference>
<evidence type="ECO:0000256" key="1">
    <source>
        <dbReference type="ARBA" id="ARBA00022967"/>
    </source>
</evidence>
<dbReference type="GO" id="GO:0043682">
    <property type="term" value="F:P-type divalent copper transporter activity"/>
    <property type="evidence" value="ECO:0007669"/>
    <property type="project" value="TreeGrafter"/>
</dbReference>
<dbReference type="GO" id="GO:0016887">
    <property type="term" value="F:ATP hydrolysis activity"/>
    <property type="evidence" value="ECO:0007669"/>
    <property type="project" value="InterPro"/>
</dbReference>
<dbReference type="GO" id="GO:0005524">
    <property type="term" value="F:ATP binding"/>
    <property type="evidence" value="ECO:0007669"/>
    <property type="project" value="InterPro"/>
</dbReference>
<dbReference type="PANTHER" id="PTHR43520">
    <property type="entry name" value="ATP7, ISOFORM B"/>
    <property type="match status" value="1"/>
</dbReference>
<dbReference type="NCBIfam" id="TIGR01494">
    <property type="entry name" value="ATPase_P-type"/>
    <property type="match status" value="1"/>
</dbReference>
<protein>
    <submittedName>
        <fullName evidence="2">Copper-translocating P-type ATPase</fullName>
        <ecNumber evidence="2">3.6.3.4</ecNumber>
    </submittedName>
</protein>
<organism evidence="2 3">
    <name type="scientific">Piscirickettsia salmonis</name>
    <dbReference type="NCBI Taxonomy" id="1238"/>
    <lineage>
        <taxon>Bacteria</taxon>
        <taxon>Pseudomonadati</taxon>
        <taxon>Pseudomonadota</taxon>
        <taxon>Gammaproteobacteria</taxon>
        <taxon>Thiotrichales</taxon>
        <taxon>Piscirickettsiaceae</taxon>
        <taxon>Piscirickettsia</taxon>
    </lineage>
</organism>
<evidence type="ECO:0000313" key="3">
    <source>
        <dbReference type="Proteomes" id="UP000029558"/>
    </source>
</evidence>
<dbReference type="PRINTS" id="PR00119">
    <property type="entry name" value="CATATPASE"/>
</dbReference>
<accession>A0AAC8ZPQ3</accession>
<dbReference type="Proteomes" id="UP000029558">
    <property type="component" value="Chromosome"/>
</dbReference>
<dbReference type="GO" id="GO:0016020">
    <property type="term" value="C:membrane"/>
    <property type="evidence" value="ECO:0007669"/>
    <property type="project" value="InterPro"/>
</dbReference>
<dbReference type="EMBL" id="CP012508">
    <property type="protein sequence ID" value="ALB23717.1"/>
    <property type="molecule type" value="Genomic_DNA"/>
</dbReference>
<dbReference type="Gene3D" id="3.40.50.1000">
    <property type="entry name" value="HAD superfamily/HAD-like"/>
    <property type="match status" value="1"/>
</dbReference>
<name>A0AAC8ZPQ3_PISSA</name>
<dbReference type="PRINTS" id="PR00120">
    <property type="entry name" value="HATPASE"/>
</dbReference>
<dbReference type="InterPro" id="IPR023214">
    <property type="entry name" value="HAD_sf"/>
</dbReference>
<keyword evidence="2" id="KW-0378">Hydrolase</keyword>
<dbReference type="InterPro" id="IPR001757">
    <property type="entry name" value="P_typ_ATPase"/>
</dbReference>
<dbReference type="EC" id="3.6.3.4" evidence="2"/>
<keyword evidence="1" id="KW-1278">Translocase</keyword>
<dbReference type="GO" id="GO:0005507">
    <property type="term" value="F:copper ion binding"/>
    <property type="evidence" value="ECO:0007669"/>
    <property type="project" value="TreeGrafter"/>
</dbReference>
<dbReference type="AlphaFoldDB" id="A0AAC8ZPQ3"/>
<evidence type="ECO:0000313" key="2">
    <source>
        <dbReference type="EMBL" id="ALB23717.1"/>
    </source>
</evidence>
<dbReference type="Pfam" id="PF00702">
    <property type="entry name" value="Hydrolase"/>
    <property type="match status" value="1"/>
</dbReference>
<dbReference type="InterPro" id="IPR036412">
    <property type="entry name" value="HAD-like_sf"/>
</dbReference>
<sequence length="142" mass="14622">MECADSRHVTLCDADSRGFIVVAFCSAILHHWMCKIPTEVATLTRLQGLGLTVMMLTGDRLESATLIADIAGITEVIGDVLPEQKQAKVKQLQAQGHVVAMVGDGVNDAPALAQADVSLAMGAGSDIAIVAAAASHGVLSTG</sequence>
<proteinExistence type="predicted"/>
<dbReference type="GO" id="GO:0055070">
    <property type="term" value="P:copper ion homeostasis"/>
    <property type="evidence" value="ECO:0007669"/>
    <property type="project" value="TreeGrafter"/>
</dbReference>